<comment type="similarity">
    <text evidence="1 5">Belongs to the HypA/HybF family.</text>
</comment>
<dbReference type="RefSeq" id="WP_093841736.1">
    <property type="nucleotide sequence ID" value="NZ_FOLM01000031.1"/>
</dbReference>
<keyword evidence="8" id="KW-1185">Reference proteome</keyword>
<evidence type="ECO:0000256" key="2">
    <source>
        <dbReference type="ARBA" id="ARBA00022596"/>
    </source>
</evidence>
<gene>
    <name evidence="5" type="primary">hypA</name>
    <name evidence="7" type="ORF">SAMN05421773_1313</name>
</gene>
<dbReference type="Proteomes" id="UP000199207">
    <property type="component" value="Unassembled WGS sequence"/>
</dbReference>
<reference evidence="7 8" key="1">
    <citation type="submission" date="2016-10" db="EMBL/GenBank/DDBJ databases">
        <authorList>
            <person name="de Groot N.N."/>
        </authorList>
    </citation>
    <scope>NUCLEOTIDE SEQUENCE [LARGE SCALE GENOMIC DNA]</scope>
    <source>
        <strain evidence="7 8">CGMCC 4.5739</strain>
    </source>
</reference>
<feature type="binding site" evidence="5">
    <location>
        <position position="76"/>
    </location>
    <ligand>
        <name>Zn(2+)</name>
        <dbReference type="ChEBI" id="CHEBI:29105"/>
    </ligand>
</feature>
<dbReference type="Pfam" id="PF01155">
    <property type="entry name" value="HypA"/>
    <property type="match status" value="1"/>
</dbReference>
<keyword evidence="2 5" id="KW-0533">Nickel</keyword>
<feature type="region of interest" description="Disordered" evidence="6">
    <location>
        <begin position="117"/>
        <end position="138"/>
    </location>
</feature>
<organism evidence="7 8">
    <name type="scientific">Streptomyces aidingensis</name>
    <dbReference type="NCBI Taxonomy" id="910347"/>
    <lineage>
        <taxon>Bacteria</taxon>
        <taxon>Bacillati</taxon>
        <taxon>Actinomycetota</taxon>
        <taxon>Actinomycetes</taxon>
        <taxon>Kitasatosporales</taxon>
        <taxon>Streptomycetaceae</taxon>
        <taxon>Streptomyces</taxon>
    </lineage>
</organism>
<dbReference type="GO" id="GO:0008270">
    <property type="term" value="F:zinc ion binding"/>
    <property type="evidence" value="ECO:0007669"/>
    <property type="project" value="UniProtKB-UniRule"/>
</dbReference>
<feature type="binding site" evidence="5">
    <location>
        <position position="2"/>
    </location>
    <ligand>
        <name>Ni(2+)</name>
        <dbReference type="ChEBI" id="CHEBI:49786"/>
    </ligand>
</feature>
<dbReference type="InterPro" id="IPR000688">
    <property type="entry name" value="HypA/HybF"/>
</dbReference>
<dbReference type="STRING" id="910347.SAMN05421773_1313"/>
<evidence type="ECO:0000256" key="5">
    <source>
        <dbReference type="HAMAP-Rule" id="MF_00213"/>
    </source>
</evidence>
<evidence type="ECO:0000256" key="3">
    <source>
        <dbReference type="ARBA" id="ARBA00022723"/>
    </source>
</evidence>
<dbReference type="PANTHER" id="PTHR34535">
    <property type="entry name" value="HYDROGENASE MATURATION FACTOR HYPA"/>
    <property type="match status" value="1"/>
</dbReference>
<sequence>MHELSIAAAVAERAGEVAREHDAAGVAAVLLRVGELAGVVPDALRFSFGLVTEGTPAAGAALLIEEVPARARCGDCGERFAVGSPPSLCCPRCGRAAAELLTGRELELAEVRLTDPARDACHPGAPTQRAETGKQGEC</sequence>
<dbReference type="OrthoDB" id="288014at2"/>
<feature type="binding site" evidence="5">
    <location>
        <position position="73"/>
    </location>
    <ligand>
        <name>Zn(2+)</name>
        <dbReference type="ChEBI" id="CHEBI:29105"/>
    </ligand>
</feature>
<keyword evidence="3 5" id="KW-0479">Metal-binding</keyword>
<dbReference type="AlphaFoldDB" id="A0A1I1V7R6"/>
<comment type="function">
    <text evidence="5">Involved in the maturation of [NiFe] hydrogenases. Required for nickel insertion into the metal center of the hydrogenase.</text>
</comment>
<feature type="binding site" evidence="5">
    <location>
        <position position="93"/>
    </location>
    <ligand>
        <name>Zn(2+)</name>
        <dbReference type="ChEBI" id="CHEBI:29105"/>
    </ligand>
</feature>
<keyword evidence="4 5" id="KW-0862">Zinc</keyword>
<dbReference type="HAMAP" id="MF_00213">
    <property type="entry name" value="HypA_HybF"/>
    <property type="match status" value="1"/>
</dbReference>
<evidence type="ECO:0000313" key="7">
    <source>
        <dbReference type="EMBL" id="SFD79081.1"/>
    </source>
</evidence>
<proteinExistence type="inferred from homology"/>
<dbReference type="InterPro" id="IPR020538">
    <property type="entry name" value="Hydgase_Ni_incorp_HypA/HybF_CS"/>
</dbReference>
<accession>A0A1I1V7R6</accession>
<name>A0A1I1V7R6_9ACTN</name>
<dbReference type="Gene3D" id="3.30.2320.80">
    <property type="match status" value="1"/>
</dbReference>
<dbReference type="PIRSF" id="PIRSF004761">
    <property type="entry name" value="Hydrgn_mat_HypA"/>
    <property type="match status" value="1"/>
</dbReference>
<dbReference type="GO" id="GO:0051604">
    <property type="term" value="P:protein maturation"/>
    <property type="evidence" value="ECO:0007669"/>
    <property type="project" value="InterPro"/>
</dbReference>
<evidence type="ECO:0000256" key="1">
    <source>
        <dbReference type="ARBA" id="ARBA00010748"/>
    </source>
</evidence>
<dbReference type="PANTHER" id="PTHR34535:SF3">
    <property type="entry name" value="HYDROGENASE MATURATION FACTOR HYPA"/>
    <property type="match status" value="1"/>
</dbReference>
<dbReference type="EMBL" id="FOLM01000031">
    <property type="protein sequence ID" value="SFD79081.1"/>
    <property type="molecule type" value="Genomic_DNA"/>
</dbReference>
<protein>
    <recommendedName>
        <fullName evidence="5">Hydrogenase maturation factor HypA</fullName>
    </recommendedName>
</protein>
<evidence type="ECO:0000256" key="6">
    <source>
        <dbReference type="SAM" id="MobiDB-lite"/>
    </source>
</evidence>
<dbReference type="PROSITE" id="PS01249">
    <property type="entry name" value="HYPA"/>
    <property type="match status" value="1"/>
</dbReference>
<feature type="binding site" evidence="5">
    <location>
        <position position="90"/>
    </location>
    <ligand>
        <name>Zn(2+)</name>
        <dbReference type="ChEBI" id="CHEBI:29105"/>
    </ligand>
</feature>
<evidence type="ECO:0000313" key="8">
    <source>
        <dbReference type="Proteomes" id="UP000199207"/>
    </source>
</evidence>
<dbReference type="GO" id="GO:0016151">
    <property type="term" value="F:nickel cation binding"/>
    <property type="evidence" value="ECO:0007669"/>
    <property type="project" value="UniProtKB-UniRule"/>
</dbReference>
<evidence type="ECO:0000256" key="4">
    <source>
        <dbReference type="ARBA" id="ARBA00022833"/>
    </source>
</evidence>